<dbReference type="InterPro" id="IPR017925">
    <property type="entry name" value="DHFR_CS"/>
</dbReference>
<dbReference type="Pfam" id="PF00186">
    <property type="entry name" value="DHFR_1"/>
    <property type="match status" value="1"/>
</dbReference>
<dbReference type="Proteomes" id="UP001166291">
    <property type="component" value="Unassembled WGS sequence"/>
</dbReference>
<evidence type="ECO:0000313" key="11">
    <source>
        <dbReference type="EMBL" id="MBW2940644.1"/>
    </source>
</evidence>
<protein>
    <recommendedName>
        <fullName evidence="3 8">Dihydrofolate reductase</fullName>
        <ecNumber evidence="3 8">1.5.1.3</ecNumber>
    </recommendedName>
</protein>
<evidence type="ECO:0000256" key="8">
    <source>
        <dbReference type="PIRNR" id="PIRNR000194"/>
    </source>
</evidence>
<dbReference type="InterPro" id="IPR012259">
    <property type="entry name" value="DHFR"/>
</dbReference>
<comment type="catalytic activity">
    <reaction evidence="8">
        <text>(6S)-5,6,7,8-tetrahydrofolate + NADP(+) = 7,8-dihydrofolate + NADPH + H(+)</text>
        <dbReference type="Rhea" id="RHEA:15009"/>
        <dbReference type="ChEBI" id="CHEBI:15378"/>
        <dbReference type="ChEBI" id="CHEBI:57451"/>
        <dbReference type="ChEBI" id="CHEBI:57453"/>
        <dbReference type="ChEBI" id="CHEBI:57783"/>
        <dbReference type="ChEBI" id="CHEBI:58349"/>
        <dbReference type="EC" id="1.5.1.3"/>
    </reaction>
</comment>
<evidence type="ECO:0000256" key="3">
    <source>
        <dbReference type="ARBA" id="ARBA00012856"/>
    </source>
</evidence>
<reference evidence="11" key="1">
    <citation type="submission" date="2021-07" db="EMBL/GenBank/DDBJ databases">
        <title>Zhongshania sp. CAU 1632 isolated from seawater.</title>
        <authorList>
            <person name="Kim W."/>
        </authorList>
    </citation>
    <scope>NUCLEOTIDE SEQUENCE</scope>
    <source>
        <strain evidence="11">CAU 1632</strain>
    </source>
</reference>
<comment type="caution">
    <text evidence="11">The sequence shown here is derived from an EMBL/GenBank/DDBJ whole genome shotgun (WGS) entry which is preliminary data.</text>
</comment>
<dbReference type="PANTHER" id="PTHR48069:SF3">
    <property type="entry name" value="DIHYDROFOLATE REDUCTASE"/>
    <property type="match status" value="1"/>
</dbReference>
<keyword evidence="12" id="KW-1185">Reference proteome</keyword>
<evidence type="ECO:0000256" key="2">
    <source>
        <dbReference type="ARBA" id="ARBA00009539"/>
    </source>
</evidence>
<keyword evidence="4 8" id="KW-0554">One-carbon metabolism</keyword>
<dbReference type="PIRSF" id="PIRSF000194">
    <property type="entry name" value="DHFR"/>
    <property type="match status" value="1"/>
</dbReference>
<evidence type="ECO:0000256" key="6">
    <source>
        <dbReference type="ARBA" id="ARBA00023002"/>
    </source>
</evidence>
<dbReference type="InterPro" id="IPR001796">
    <property type="entry name" value="DHFR_dom"/>
</dbReference>
<dbReference type="PANTHER" id="PTHR48069">
    <property type="entry name" value="DIHYDROFOLATE REDUCTASE"/>
    <property type="match status" value="1"/>
</dbReference>
<sequence>MAKNRVIGVNNQLPWHLPADLKHFKATTMAKPIVMGRKTWESIGRPLPGRSNIVVSRQQGYVADGAAVVADLAGALALARREAELAGLDEVFIIGGEAIYRQALPEVARMYVTEVDVSPEGDAWFPEIELNQWVEVVRECYPVTEDGKPAHCFLTLQRI</sequence>
<evidence type="ECO:0000313" key="12">
    <source>
        <dbReference type="Proteomes" id="UP001166291"/>
    </source>
</evidence>
<dbReference type="EMBL" id="JAHWDQ010000001">
    <property type="protein sequence ID" value="MBW2940644.1"/>
    <property type="molecule type" value="Genomic_DNA"/>
</dbReference>
<dbReference type="CDD" id="cd00209">
    <property type="entry name" value="DHFR"/>
    <property type="match status" value="1"/>
</dbReference>
<evidence type="ECO:0000259" key="10">
    <source>
        <dbReference type="PROSITE" id="PS51330"/>
    </source>
</evidence>
<evidence type="ECO:0000256" key="4">
    <source>
        <dbReference type="ARBA" id="ARBA00022563"/>
    </source>
</evidence>
<proteinExistence type="inferred from homology"/>
<gene>
    <name evidence="11" type="ORF">KXJ70_07655</name>
</gene>
<comment type="function">
    <text evidence="7 8">Key enzyme in folate metabolism. Catalyzes an essential reaction for de novo glycine and purine synthesis, and for DNA precursor synthesis.</text>
</comment>
<dbReference type="PROSITE" id="PS00075">
    <property type="entry name" value="DHFR_1"/>
    <property type="match status" value="1"/>
</dbReference>
<keyword evidence="5 8" id="KW-0521">NADP</keyword>
<comment type="similarity">
    <text evidence="2 8 9">Belongs to the dihydrofolate reductase family.</text>
</comment>
<evidence type="ECO:0000256" key="9">
    <source>
        <dbReference type="RuleBase" id="RU004474"/>
    </source>
</evidence>
<name>A0ABS6VQP4_9GAMM</name>
<comment type="pathway">
    <text evidence="1 8">Cofactor biosynthesis; tetrahydrofolate biosynthesis; 5,6,7,8-tetrahydrofolate from 7,8-dihydrofolate: step 1/1.</text>
</comment>
<feature type="domain" description="DHFR" evidence="10">
    <location>
        <begin position="1"/>
        <end position="158"/>
    </location>
</feature>
<accession>A0ABS6VQP4</accession>
<keyword evidence="6 8" id="KW-0560">Oxidoreductase</keyword>
<evidence type="ECO:0000256" key="1">
    <source>
        <dbReference type="ARBA" id="ARBA00004903"/>
    </source>
</evidence>
<evidence type="ECO:0000256" key="7">
    <source>
        <dbReference type="ARBA" id="ARBA00025067"/>
    </source>
</evidence>
<dbReference type="PROSITE" id="PS51330">
    <property type="entry name" value="DHFR_2"/>
    <property type="match status" value="1"/>
</dbReference>
<dbReference type="EC" id="1.5.1.3" evidence="3 8"/>
<organism evidence="11 12">
    <name type="scientific">Zhongshania aquimaris</name>
    <dbReference type="NCBI Taxonomy" id="2857107"/>
    <lineage>
        <taxon>Bacteria</taxon>
        <taxon>Pseudomonadati</taxon>
        <taxon>Pseudomonadota</taxon>
        <taxon>Gammaproteobacteria</taxon>
        <taxon>Cellvibrionales</taxon>
        <taxon>Spongiibacteraceae</taxon>
        <taxon>Zhongshania</taxon>
    </lineage>
</organism>
<evidence type="ECO:0000256" key="5">
    <source>
        <dbReference type="ARBA" id="ARBA00022857"/>
    </source>
</evidence>